<gene>
    <name evidence="1" type="ORF">RCL2_000349800</name>
</gene>
<evidence type="ECO:0000313" key="2">
    <source>
        <dbReference type="Proteomes" id="UP000615446"/>
    </source>
</evidence>
<dbReference type="AlphaFoldDB" id="A0A8H3KYK1"/>
<reference evidence="1" key="1">
    <citation type="submission" date="2019-10" db="EMBL/GenBank/DDBJ databases">
        <title>Conservation and host-specific expression of non-tandemly repeated heterogenous ribosome RNA gene in arbuscular mycorrhizal fungi.</title>
        <authorList>
            <person name="Maeda T."/>
            <person name="Kobayashi Y."/>
            <person name="Nakagawa T."/>
            <person name="Ezawa T."/>
            <person name="Yamaguchi K."/>
            <person name="Bino T."/>
            <person name="Nishimoto Y."/>
            <person name="Shigenobu S."/>
            <person name="Kawaguchi M."/>
        </authorList>
    </citation>
    <scope>NUCLEOTIDE SEQUENCE</scope>
    <source>
        <strain evidence="1">HR1</strain>
    </source>
</reference>
<comment type="caution">
    <text evidence="1">The sequence shown here is derived from an EMBL/GenBank/DDBJ whole genome shotgun (WGS) entry which is preliminary data.</text>
</comment>
<name>A0A8H3KYK1_9GLOM</name>
<proteinExistence type="predicted"/>
<protein>
    <submittedName>
        <fullName evidence="1">Uncharacterized protein</fullName>
    </submittedName>
</protein>
<organism evidence="1 2">
    <name type="scientific">Rhizophagus clarus</name>
    <dbReference type="NCBI Taxonomy" id="94130"/>
    <lineage>
        <taxon>Eukaryota</taxon>
        <taxon>Fungi</taxon>
        <taxon>Fungi incertae sedis</taxon>
        <taxon>Mucoromycota</taxon>
        <taxon>Glomeromycotina</taxon>
        <taxon>Glomeromycetes</taxon>
        <taxon>Glomerales</taxon>
        <taxon>Glomeraceae</taxon>
        <taxon>Rhizophagus</taxon>
    </lineage>
</organism>
<dbReference type="EMBL" id="BLAL01000018">
    <property type="protein sequence ID" value="GES76094.1"/>
    <property type="molecule type" value="Genomic_DNA"/>
</dbReference>
<sequence length="114" mass="13509">MKIDKHSNYVQIRHLAFQLGNSGKLWIFCQILEKWRILHLEKLREIVSIWMEQNLLIDSDLNVGNNPDGEYDEIKIGDDDINDNDEFWTVDADIEDDDDSYTRHDYIAHFGRKA</sequence>
<evidence type="ECO:0000313" key="1">
    <source>
        <dbReference type="EMBL" id="GES76094.1"/>
    </source>
</evidence>
<accession>A0A8H3KYK1</accession>
<dbReference type="Proteomes" id="UP000615446">
    <property type="component" value="Unassembled WGS sequence"/>
</dbReference>